<dbReference type="GO" id="GO:0004497">
    <property type="term" value="F:monooxygenase activity"/>
    <property type="evidence" value="ECO:0007669"/>
    <property type="project" value="UniProtKB-KW"/>
</dbReference>
<dbReference type="AlphaFoldDB" id="A0A6P4E279"/>
<dbReference type="RefSeq" id="XP_016970504.1">
    <property type="nucleotide sequence ID" value="XM_017115015.1"/>
</dbReference>
<evidence type="ECO:0000256" key="13">
    <source>
        <dbReference type="SAM" id="SignalP"/>
    </source>
</evidence>
<keyword evidence="12" id="KW-0472">Membrane</keyword>
<proteinExistence type="inferred from homology"/>
<dbReference type="GO" id="GO:0016705">
    <property type="term" value="F:oxidoreductase activity, acting on paired donors, with incorporation or reduction of molecular oxygen"/>
    <property type="evidence" value="ECO:0007669"/>
    <property type="project" value="InterPro"/>
</dbReference>
<name>A0A6P4E279_DRORH</name>
<evidence type="ECO:0000256" key="7">
    <source>
        <dbReference type="ARBA" id="ARBA00022824"/>
    </source>
</evidence>
<accession>A0A6P4E279</accession>
<sequence length="215" mass="25066">LISVPLLVFLTCKLWSHCNQSYFILSLCKRIRTEDGSPLEDKIYVTPTKTRFGNNFDLLSFTSVSIFNFMRDACAQAKGRNYLWYFFHAPMYNVVRAEEAEEIFQSPKLITKNVIYDLLKPFLREGLLTSTDQKWHSRRKALTPAFHFNVLQSFLTIFKEECNKLTKVLNQSVDEELELNQVIPQFTLNNVCETALGVKLDDMTEGFRYRQSIHA</sequence>
<evidence type="ECO:0000256" key="1">
    <source>
        <dbReference type="ARBA" id="ARBA00001971"/>
    </source>
</evidence>
<comment type="cofactor">
    <cofactor evidence="1">
        <name>heme</name>
        <dbReference type="ChEBI" id="CHEBI:30413"/>
    </cofactor>
</comment>
<evidence type="ECO:0000256" key="8">
    <source>
        <dbReference type="ARBA" id="ARBA00022848"/>
    </source>
</evidence>
<feature type="non-terminal residue" evidence="14">
    <location>
        <position position="1"/>
    </location>
</feature>
<comment type="similarity">
    <text evidence="4">Belongs to the cytochrome P450 family.</text>
</comment>
<dbReference type="InterPro" id="IPR001128">
    <property type="entry name" value="Cyt_P450"/>
</dbReference>
<dbReference type="Pfam" id="PF00067">
    <property type="entry name" value="p450"/>
    <property type="match status" value="1"/>
</dbReference>
<feature type="non-terminal residue" evidence="14">
    <location>
        <position position="215"/>
    </location>
</feature>
<comment type="subcellular location">
    <subcellularLocation>
        <location evidence="3">Endoplasmic reticulum membrane</location>
        <topology evidence="3">Peripheral membrane protein</topology>
    </subcellularLocation>
    <subcellularLocation>
        <location evidence="2">Microsome membrane</location>
        <topology evidence="2">Peripheral membrane protein</topology>
    </subcellularLocation>
</comment>
<dbReference type="GO" id="GO:0020037">
    <property type="term" value="F:heme binding"/>
    <property type="evidence" value="ECO:0007669"/>
    <property type="project" value="InterPro"/>
</dbReference>
<keyword evidence="7" id="KW-0256">Endoplasmic reticulum</keyword>
<dbReference type="GO" id="GO:0005789">
    <property type="term" value="C:endoplasmic reticulum membrane"/>
    <property type="evidence" value="ECO:0007669"/>
    <property type="project" value="UniProtKB-SubCell"/>
</dbReference>
<keyword evidence="9" id="KW-0560">Oxidoreductase</keyword>
<feature type="chain" id="PRO_5028309631" evidence="13">
    <location>
        <begin position="21"/>
        <end position="215"/>
    </location>
</feature>
<keyword evidence="6" id="KW-0479">Metal-binding</keyword>
<dbReference type="PANTHER" id="PTHR24291:SF105">
    <property type="entry name" value="CYTOCHROME P450 4P1-RELATED"/>
    <property type="match status" value="1"/>
</dbReference>
<evidence type="ECO:0000256" key="5">
    <source>
        <dbReference type="ARBA" id="ARBA00022617"/>
    </source>
</evidence>
<evidence type="ECO:0000256" key="3">
    <source>
        <dbReference type="ARBA" id="ARBA00004406"/>
    </source>
</evidence>
<keyword evidence="10" id="KW-0408">Iron</keyword>
<dbReference type="GO" id="GO:0005506">
    <property type="term" value="F:iron ion binding"/>
    <property type="evidence" value="ECO:0007669"/>
    <property type="project" value="InterPro"/>
</dbReference>
<dbReference type="OrthoDB" id="1470350at2759"/>
<evidence type="ECO:0000256" key="11">
    <source>
        <dbReference type="ARBA" id="ARBA00023033"/>
    </source>
</evidence>
<dbReference type="InterPro" id="IPR050196">
    <property type="entry name" value="Cytochrome_P450_Monoox"/>
</dbReference>
<keyword evidence="5" id="KW-0349">Heme</keyword>
<evidence type="ECO:0000313" key="14">
    <source>
        <dbReference type="RefSeq" id="XP_016970504.1"/>
    </source>
</evidence>
<evidence type="ECO:0000256" key="10">
    <source>
        <dbReference type="ARBA" id="ARBA00023004"/>
    </source>
</evidence>
<organism evidence="14">
    <name type="scientific">Drosophila rhopaloa</name>
    <name type="common">Fruit fly</name>
    <dbReference type="NCBI Taxonomy" id="1041015"/>
    <lineage>
        <taxon>Eukaryota</taxon>
        <taxon>Metazoa</taxon>
        <taxon>Ecdysozoa</taxon>
        <taxon>Arthropoda</taxon>
        <taxon>Hexapoda</taxon>
        <taxon>Insecta</taxon>
        <taxon>Pterygota</taxon>
        <taxon>Neoptera</taxon>
        <taxon>Endopterygota</taxon>
        <taxon>Diptera</taxon>
        <taxon>Brachycera</taxon>
        <taxon>Muscomorpha</taxon>
        <taxon>Ephydroidea</taxon>
        <taxon>Drosophilidae</taxon>
        <taxon>Drosophila</taxon>
        <taxon>Sophophora</taxon>
    </lineage>
</organism>
<keyword evidence="13" id="KW-0732">Signal</keyword>
<dbReference type="InterPro" id="IPR036396">
    <property type="entry name" value="Cyt_P450_sf"/>
</dbReference>
<gene>
    <name evidence="14" type="primary">LOC108038263</name>
</gene>
<evidence type="ECO:0000256" key="2">
    <source>
        <dbReference type="ARBA" id="ARBA00004174"/>
    </source>
</evidence>
<dbReference type="PANTHER" id="PTHR24291">
    <property type="entry name" value="CYTOCHROME P450 FAMILY 4"/>
    <property type="match status" value="1"/>
</dbReference>
<keyword evidence="8" id="KW-0492">Microsome</keyword>
<dbReference type="SUPFAM" id="SSF48264">
    <property type="entry name" value="Cytochrome P450"/>
    <property type="match status" value="1"/>
</dbReference>
<reference evidence="14" key="1">
    <citation type="submission" date="2025-08" db="UniProtKB">
        <authorList>
            <consortium name="RefSeq"/>
        </authorList>
    </citation>
    <scope>IDENTIFICATION</scope>
</reference>
<evidence type="ECO:0000256" key="9">
    <source>
        <dbReference type="ARBA" id="ARBA00023002"/>
    </source>
</evidence>
<evidence type="ECO:0000256" key="4">
    <source>
        <dbReference type="ARBA" id="ARBA00010617"/>
    </source>
</evidence>
<feature type="signal peptide" evidence="13">
    <location>
        <begin position="1"/>
        <end position="20"/>
    </location>
</feature>
<protein>
    <submittedName>
        <fullName evidence="14">Probable cytochrome P450 4ac2</fullName>
    </submittedName>
</protein>
<evidence type="ECO:0000256" key="12">
    <source>
        <dbReference type="ARBA" id="ARBA00023136"/>
    </source>
</evidence>
<dbReference type="Gene3D" id="1.10.630.10">
    <property type="entry name" value="Cytochrome P450"/>
    <property type="match status" value="1"/>
</dbReference>
<evidence type="ECO:0000256" key="6">
    <source>
        <dbReference type="ARBA" id="ARBA00022723"/>
    </source>
</evidence>
<keyword evidence="11" id="KW-0503">Monooxygenase</keyword>